<reference evidence="2 3" key="1">
    <citation type="submission" date="2016-03" db="EMBL/GenBank/DDBJ databases">
        <title>Cyphomyrmex costatus WGS genome.</title>
        <authorList>
            <person name="Nygaard S."/>
            <person name="Hu H."/>
            <person name="Boomsma J."/>
            <person name="Zhang G."/>
        </authorList>
    </citation>
    <scope>NUCLEOTIDE SEQUENCE [LARGE SCALE GENOMIC DNA]</scope>
    <source>
        <strain evidence="2">MS0001</strain>
        <tissue evidence="2">Whole body</tissue>
    </source>
</reference>
<keyword evidence="3" id="KW-1185">Reference proteome</keyword>
<sequence>MIRSDPRESRPSWNYPEVRGAWCVSRTERVVPRITERAGANAARAASETRDAHNRFRERRAGYAISTALRSFESAPGVGVRFYPVSTCEWRRPYRPCSLDVCRARNYGRSIDVRTDGRGEKEREREREKEKRERKAKGARREFR</sequence>
<feature type="region of interest" description="Disordered" evidence="1">
    <location>
        <begin position="112"/>
        <end position="144"/>
    </location>
</feature>
<accession>A0A195CYQ2</accession>
<evidence type="ECO:0000256" key="1">
    <source>
        <dbReference type="SAM" id="MobiDB-lite"/>
    </source>
</evidence>
<gene>
    <name evidence="2" type="ORF">ALC62_03357</name>
</gene>
<name>A0A195CYQ2_9HYME</name>
<proteinExistence type="predicted"/>
<feature type="compositionally biased region" description="Basic and acidic residues" evidence="1">
    <location>
        <begin position="112"/>
        <end position="133"/>
    </location>
</feature>
<organism evidence="2 3">
    <name type="scientific">Cyphomyrmex costatus</name>
    <dbReference type="NCBI Taxonomy" id="456900"/>
    <lineage>
        <taxon>Eukaryota</taxon>
        <taxon>Metazoa</taxon>
        <taxon>Ecdysozoa</taxon>
        <taxon>Arthropoda</taxon>
        <taxon>Hexapoda</taxon>
        <taxon>Insecta</taxon>
        <taxon>Pterygota</taxon>
        <taxon>Neoptera</taxon>
        <taxon>Endopterygota</taxon>
        <taxon>Hymenoptera</taxon>
        <taxon>Apocrita</taxon>
        <taxon>Aculeata</taxon>
        <taxon>Formicoidea</taxon>
        <taxon>Formicidae</taxon>
        <taxon>Myrmicinae</taxon>
        <taxon>Cyphomyrmex</taxon>
    </lineage>
</organism>
<dbReference type="EMBL" id="KQ977110">
    <property type="protein sequence ID" value="KYN05702.1"/>
    <property type="molecule type" value="Genomic_DNA"/>
</dbReference>
<dbReference type="AlphaFoldDB" id="A0A195CYQ2"/>
<evidence type="ECO:0000313" key="2">
    <source>
        <dbReference type="EMBL" id="KYN05702.1"/>
    </source>
</evidence>
<protein>
    <submittedName>
        <fullName evidence="2">Uncharacterized protein</fullName>
    </submittedName>
</protein>
<evidence type="ECO:0000313" key="3">
    <source>
        <dbReference type="Proteomes" id="UP000078542"/>
    </source>
</evidence>
<dbReference type="Proteomes" id="UP000078542">
    <property type="component" value="Unassembled WGS sequence"/>
</dbReference>